<organism evidence="3 5">
    <name type="scientific">Pichia kudriavzevii</name>
    <name type="common">Yeast</name>
    <name type="synonym">Issatchenkia orientalis</name>
    <dbReference type="NCBI Taxonomy" id="4909"/>
    <lineage>
        <taxon>Eukaryota</taxon>
        <taxon>Fungi</taxon>
        <taxon>Dikarya</taxon>
        <taxon>Ascomycota</taxon>
        <taxon>Saccharomycotina</taxon>
        <taxon>Pichiomycetes</taxon>
        <taxon>Pichiales</taxon>
        <taxon>Pichiaceae</taxon>
        <taxon>Pichia</taxon>
    </lineage>
</organism>
<dbReference type="HOGENOM" id="CLU_1098634_0_0_1"/>
<sequence length="305" mass="34519">MLRTARSLPSLRLLYQSEIKSLHEPVKAATTYAFKSGDLFHTQTALSVRHVHQTSKKETILLDISSHKGKYTSMNLQGLKMECRKRGLKVSGRKIDLVQRLIAQEQSGIENSRAYSGLSEQHSIDRSILPLEVKKQSSAKLSKKAEVKSGKSGKTKTNEQSITASKTRLSKKSTSKNENAKGQLSSQEANTRSDTTLEAEQEKHRLQSAISNAAFSVTNQHIVSNVLKKANEQSKEQIIEKSKKQIKARAKEQQRTHYEQSQRKHYNETKTREENQHENVRLTNRDIGFLSAFGVSTVAWWSMKE</sequence>
<dbReference type="EMBL" id="JQFK01000049">
    <property type="protein sequence ID" value="KGK36912.1"/>
    <property type="molecule type" value="Genomic_DNA"/>
</dbReference>
<dbReference type="eggNOG" id="ENOG502S7W0">
    <property type="taxonomic scope" value="Eukaryota"/>
</dbReference>
<evidence type="ECO:0000313" key="3">
    <source>
        <dbReference type="EMBL" id="KGK36912.1"/>
    </source>
</evidence>
<evidence type="ECO:0000313" key="4">
    <source>
        <dbReference type="EMBL" id="OUT22265.1"/>
    </source>
</evidence>
<gene>
    <name evidence="4" type="ORF">CAS74_001979</name>
    <name evidence="3" type="ORF">JL09_g3941</name>
</gene>
<evidence type="ECO:0000259" key="2">
    <source>
        <dbReference type="PROSITE" id="PS50800"/>
    </source>
</evidence>
<feature type="region of interest" description="Disordered" evidence="1">
    <location>
        <begin position="139"/>
        <end position="204"/>
    </location>
</feature>
<reference evidence="5" key="1">
    <citation type="journal article" date="2014" name="Microb. Cell Fact.">
        <title>Exploiting Issatchenkia orientalis SD108 for succinic acid production.</title>
        <authorList>
            <person name="Xiao H."/>
            <person name="Shao Z."/>
            <person name="Jiang Y."/>
            <person name="Dole S."/>
            <person name="Zhao H."/>
        </authorList>
    </citation>
    <scope>NUCLEOTIDE SEQUENCE [LARGE SCALE GENOMIC DNA]</scope>
    <source>
        <strain evidence="5">SD108</strain>
    </source>
</reference>
<dbReference type="Proteomes" id="UP000195871">
    <property type="component" value="Unassembled WGS sequence"/>
</dbReference>
<dbReference type="SMART" id="SM00513">
    <property type="entry name" value="SAP"/>
    <property type="match status" value="1"/>
</dbReference>
<dbReference type="VEuPathDB" id="FungiDB:C5L36_0D00190"/>
<proteinExistence type="predicted"/>
<dbReference type="PROSITE" id="PS50800">
    <property type="entry name" value="SAP"/>
    <property type="match status" value="1"/>
</dbReference>
<name>A0A099NYF3_PICKU</name>
<dbReference type="Proteomes" id="UP000029867">
    <property type="component" value="Unassembled WGS sequence"/>
</dbReference>
<evidence type="ECO:0000313" key="6">
    <source>
        <dbReference type="Proteomes" id="UP000195871"/>
    </source>
</evidence>
<dbReference type="Gene3D" id="1.10.720.30">
    <property type="entry name" value="SAP domain"/>
    <property type="match status" value="1"/>
</dbReference>
<evidence type="ECO:0000256" key="1">
    <source>
        <dbReference type="SAM" id="MobiDB-lite"/>
    </source>
</evidence>
<dbReference type="Pfam" id="PF02037">
    <property type="entry name" value="SAP"/>
    <property type="match status" value="1"/>
</dbReference>
<reference evidence="4 6" key="3">
    <citation type="submission" date="2017-05" db="EMBL/GenBank/DDBJ databases">
        <title>The Genome Sequence of Candida krusei Ckrusei653.</title>
        <authorList>
            <person name="Cuomo C."/>
            <person name="Forche A."/>
            <person name="Young S."/>
            <person name="Abouelleil A."/>
            <person name="Cao P."/>
            <person name="Chapman S."/>
            <person name="Cusick C."/>
            <person name="Shea T."/>
            <person name="Nusbaum C."/>
            <person name="Birren B."/>
        </authorList>
    </citation>
    <scope>NUCLEOTIDE SEQUENCE [LARGE SCALE GENOMIC DNA]</scope>
    <source>
        <strain evidence="4 6">Ckrusei653</strain>
    </source>
</reference>
<dbReference type="EMBL" id="NHMM01000003">
    <property type="protein sequence ID" value="OUT22265.1"/>
    <property type="molecule type" value="Genomic_DNA"/>
</dbReference>
<dbReference type="SUPFAM" id="SSF68906">
    <property type="entry name" value="SAP domain"/>
    <property type="match status" value="1"/>
</dbReference>
<protein>
    <recommendedName>
        <fullName evidence="2">SAP domain-containing protein</fullName>
    </recommendedName>
</protein>
<feature type="region of interest" description="Disordered" evidence="1">
    <location>
        <begin position="250"/>
        <end position="279"/>
    </location>
</feature>
<dbReference type="InterPro" id="IPR003034">
    <property type="entry name" value="SAP_dom"/>
</dbReference>
<comment type="caution">
    <text evidence="3">The sequence shown here is derived from an EMBL/GenBank/DDBJ whole genome shotgun (WGS) entry which is preliminary data.</text>
</comment>
<feature type="compositionally biased region" description="Polar residues" evidence="1">
    <location>
        <begin position="180"/>
        <end position="198"/>
    </location>
</feature>
<accession>A0A099NYF3</accession>
<reference evidence="3" key="2">
    <citation type="submission" date="2014-08" db="EMBL/GenBank/DDBJ databases">
        <title>Exploiting Issatchenkia orientalis SD108 for Succinic Acid Production.</title>
        <authorList>
            <person name="Xiao H."/>
            <person name="Shao Z."/>
            <person name="Jiang Y."/>
            <person name="Dole S."/>
            <person name="Zhao H."/>
        </authorList>
    </citation>
    <scope>NUCLEOTIDE SEQUENCE [LARGE SCALE GENOMIC DNA]</scope>
    <source>
        <strain evidence="3">SD108</strain>
    </source>
</reference>
<dbReference type="AlphaFoldDB" id="A0A099NYF3"/>
<dbReference type="InterPro" id="IPR036361">
    <property type="entry name" value="SAP_dom_sf"/>
</dbReference>
<evidence type="ECO:0000313" key="5">
    <source>
        <dbReference type="Proteomes" id="UP000029867"/>
    </source>
</evidence>
<feature type="domain" description="SAP" evidence="2">
    <location>
        <begin position="71"/>
        <end position="105"/>
    </location>
</feature>